<reference evidence="4" key="4">
    <citation type="submission" date="2024-05" db="EMBL/GenBank/DDBJ databases">
        <authorList>
            <person name="Sun Q."/>
            <person name="Zhou Y."/>
        </authorList>
    </citation>
    <scope>NUCLEOTIDE SEQUENCE</scope>
    <source>
        <strain evidence="4">CGMCC 4.5581</strain>
    </source>
</reference>
<reference evidence="5 6" key="3">
    <citation type="submission" date="2020-02" db="EMBL/GenBank/DDBJ databases">
        <title>Sequencing the genomes of 1000 actinobacteria strains.</title>
        <authorList>
            <person name="Klenk H.-P."/>
        </authorList>
    </citation>
    <scope>NUCLEOTIDE SEQUENCE [LARGE SCALE GENOMIC DNA]</scope>
    <source>
        <strain evidence="5 6">DSM 45201</strain>
    </source>
</reference>
<evidence type="ECO:0008006" key="8">
    <source>
        <dbReference type="Google" id="ProtNLM"/>
    </source>
</evidence>
<dbReference type="Proteomes" id="UP000648663">
    <property type="component" value="Unassembled WGS sequence"/>
</dbReference>
<proteinExistence type="predicted"/>
<dbReference type="EMBL" id="BMMI01000004">
    <property type="protein sequence ID" value="GGL65224.1"/>
    <property type="molecule type" value="Genomic_DNA"/>
</dbReference>
<dbReference type="AlphaFoldDB" id="A0A846LVL3"/>
<dbReference type="EMBL" id="JAAMPA010000003">
    <property type="protein sequence ID" value="NIH69745.1"/>
    <property type="molecule type" value="Genomic_DNA"/>
</dbReference>
<protein>
    <recommendedName>
        <fullName evidence="8">Superfamily III holin-X</fullName>
    </recommendedName>
</protein>
<keyword evidence="3" id="KW-0812">Transmembrane</keyword>
<keyword evidence="3" id="KW-1133">Transmembrane helix</keyword>
<reference evidence="7" key="2">
    <citation type="journal article" date="2019" name="Int. J. Syst. Evol. Microbiol.">
        <title>The Global Catalogue of Microorganisms (GCM) 10K type strain sequencing project: providing services to taxonomists for standard genome sequencing and annotation.</title>
        <authorList>
            <consortium name="The Broad Institute Genomics Platform"/>
            <consortium name="The Broad Institute Genome Sequencing Center for Infectious Disease"/>
            <person name="Wu L."/>
            <person name="Ma J."/>
        </authorList>
    </citation>
    <scope>NUCLEOTIDE SEQUENCE [LARGE SCALE GENOMIC DNA]</scope>
    <source>
        <strain evidence="7">CGMCC 4.5581</strain>
    </source>
</reference>
<evidence type="ECO:0000256" key="2">
    <source>
        <dbReference type="SAM" id="MobiDB-lite"/>
    </source>
</evidence>
<feature type="region of interest" description="Disordered" evidence="2">
    <location>
        <begin position="1"/>
        <end position="52"/>
    </location>
</feature>
<evidence type="ECO:0000313" key="5">
    <source>
        <dbReference type="EMBL" id="NIH69745.1"/>
    </source>
</evidence>
<evidence type="ECO:0000313" key="4">
    <source>
        <dbReference type="EMBL" id="GGL65224.1"/>
    </source>
</evidence>
<evidence type="ECO:0000313" key="7">
    <source>
        <dbReference type="Proteomes" id="UP000648663"/>
    </source>
</evidence>
<name>A0A846LVL3_9ACTN</name>
<reference evidence="4" key="1">
    <citation type="journal article" date="2014" name="Int. J. Syst. Evol. Microbiol.">
        <title>Complete genome of a new Firmicutes species belonging to the dominant human colonic microbiota ('Ruminococcus bicirculans') reveals two chromosomes and a selective capacity to utilize plant glucans.</title>
        <authorList>
            <consortium name="NISC Comparative Sequencing Program"/>
            <person name="Wegmann U."/>
            <person name="Louis P."/>
            <person name="Goesmann A."/>
            <person name="Henrissat B."/>
            <person name="Duncan S.H."/>
            <person name="Flint H.J."/>
        </authorList>
    </citation>
    <scope>NUCLEOTIDE SEQUENCE</scope>
    <source>
        <strain evidence="4">CGMCC 4.5581</strain>
    </source>
</reference>
<keyword evidence="3" id="KW-0472">Membrane</keyword>
<evidence type="ECO:0000256" key="1">
    <source>
        <dbReference type="SAM" id="Coils"/>
    </source>
</evidence>
<sequence length="213" mass="22445">MTQPSAPGAQPYGQLGTGYAQSGATGYAAPPASEHYDNTAQPMTDEGHPEVENTSVGTLLGEVSKDLSTLMRQELELAKAELRQEANQATAIAKEEANKASGIAKEEAAKAGKGAGMLGGAAFAGVMLVLFLSLAAMWALAYWFDNLAWATLVVAVVWGIVAAVLAAMGRKKLKQVDPKRVTQVDLSRFKSINPKPEQTVDTLQQVPGALKPH</sequence>
<accession>A0A846LVL3</accession>
<feature type="transmembrane region" description="Helical" evidence="3">
    <location>
        <begin position="147"/>
        <end position="169"/>
    </location>
</feature>
<evidence type="ECO:0000256" key="3">
    <source>
        <dbReference type="SAM" id="Phobius"/>
    </source>
</evidence>
<dbReference type="InterPro" id="IPR009937">
    <property type="entry name" value="Phage_holin_3_6"/>
</dbReference>
<organism evidence="5 6">
    <name type="scientific">Modestobacter marinus</name>
    <dbReference type="NCBI Taxonomy" id="477641"/>
    <lineage>
        <taxon>Bacteria</taxon>
        <taxon>Bacillati</taxon>
        <taxon>Actinomycetota</taxon>
        <taxon>Actinomycetes</taxon>
        <taxon>Geodermatophilales</taxon>
        <taxon>Geodermatophilaceae</taxon>
        <taxon>Modestobacter</taxon>
    </lineage>
</organism>
<feature type="coiled-coil region" evidence="1">
    <location>
        <begin position="72"/>
        <end position="99"/>
    </location>
</feature>
<keyword evidence="1" id="KW-0175">Coiled coil</keyword>
<dbReference type="RefSeq" id="WP_166757331.1">
    <property type="nucleotide sequence ID" value="NZ_BAABJU010000028.1"/>
</dbReference>
<dbReference type="Pfam" id="PF07332">
    <property type="entry name" value="Phage_holin_3_6"/>
    <property type="match status" value="1"/>
</dbReference>
<dbReference type="Proteomes" id="UP000552836">
    <property type="component" value="Unassembled WGS sequence"/>
</dbReference>
<keyword evidence="7" id="KW-1185">Reference proteome</keyword>
<comment type="caution">
    <text evidence="5">The sequence shown here is derived from an EMBL/GenBank/DDBJ whole genome shotgun (WGS) entry which is preliminary data.</text>
</comment>
<feature type="transmembrane region" description="Helical" evidence="3">
    <location>
        <begin position="115"/>
        <end position="141"/>
    </location>
</feature>
<gene>
    <name evidence="5" type="ORF">FB380_004243</name>
    <name evidence="4" type="ORF">GCM10011589_21670</name>
</gene>
<evidence type="ECO:0000313" key="6">
    <source>
        <dbReference type="Proteomes" id="UP000552836"/>
    </source>
</evidence>